<name>A0AAD2EER9_9LAMI</name>
<proteinExistence type="predicted"/>
<dbReference type="EMBL" id="OU503058">
    <property type="protein sequence ID" value="CAI9787959.1"/>
    <property type="molecule type" value="Genomic_DNA"/>
</dbReference>
<organism evidence="2 3">
    <name type="scientific">Fraxinus pennsylvanica</name>
    <dbReference type="NCBI Taxonomy" id="56036"/>
    <lineage>
        <taxon>Eukaryota</taxon>
        <taxon>Viridiplantae</taxon>
        <taxon>Streptophyta</taxon>
        <taxon>Embryophyta</taxon>
        <taxon>Tracheophyta</taxon>
        <taxon>Spermatophyta</taxon>
        <taxon>Magnoliopsida</taxon>
        <taxon>eudicotyledons</taxon>
        <taxon>Gunneridae</taxon>
        <taxon>Pentapetalae</taxon>
        <taxon>asterids</taxon>
        <taxon>lamiids</taxon>
        <taxon>Lamiales</taxon>
        <taxon>Oleaceae</taxon>
        <taxon>Oleeae</taxon>
        <taxon>Fraxinus</taxon>
    </lineage>
</organism>
<reference evidence="2" key="1">
    <citation type="submission" date="2023-05" db="EMBL/GenBank/DDBJ databases">
        <authorList>
            <person name="Huff M."/>
        </authorList>
    </citation>
    <scope>NUCLEOTIDE SEQUENCE</scope>
</reference>
<feature type="region of interest" description="Disordered" evidence="1">
    <location>
        <begin position="120"/>
        <end position="143"/>
    </location>
</feature>
<dbReference type="AlphaFoldDB" id="A0AAD2EER9"/>
<protein>
    <submittedName>
        <fullName evidence="2">Uncharacterized protein</fullName>
    </submittedName>
</protein>
<evidence type="ECO:0000313" key="3">
    <source>
        <dbReference type="Proteomes" id="UP000834106"/>
    </source>
</evidence>
<sequence length="143" mass="15147">MLVPQTYISGALSISSPSPASEEGGASSVDEGVAAVVGVVEDLLPRPRPRFSYQKILSSYMLIVMLVLLTSGGESWARIHPAPAQVEDGGSEVEKVANSVVVDGQIRGFRKVDNNHIFAKRGAPLSGPSRKGHKHDKISSQGK</sequence>
<dbReference type="Proteomes" id="UP000834106">
    <property type="component" value="Chromosome 23"/>
</dbReference>
<gene>
    <name evidence="2" type="ORF">FPE_LOCUS35389</name>
</gene>
<evidence type="ECO:0000256" key="1">
    <source>
        <dbReference type="SAM" id="MobiDB-lite"/>
    </source>
</evidence>
<keyword evidence="3" id="KW-1185">Reference proteome</keyword>
<accession>A0AAD2EER9</accession>
<evidence type="ECO:0000313" key="2">
    <source>
        <dbReference type="EMBL" id="CAI9787959.1"/>
    </source>
</evidence>